<keyword evidence="7" id="KW-0963">Cytoplasm</keyword>
<dbReference type="InterPro" id="IPR012340">
    <property type="entry name" value="NA-bd_OB-fold"/>
</dbReference>
<comment type="similarity">
    <text evidence="1 7">Belongs to the class-II aminoacyl-tRNA synthetase family. Type 1 subfamily.</text>
</comment>
<comment type="function">
    <text evidence="7">Aspartyl-tRNA synthetase with relaxed tRNA specificity since it is able to aspartylate not only its cognate tRNA(Asp) but also tRNA(Asn). Reaction proceeds in two steps: L-aspartate is first activated by ATP to form Asp-AMP and then transferred to the acceptor end of tRNA(Asp/Asn).</text>
</comment>
<dbReference type="InterPro" id="IPR004364">
    <property type="entry name" value="Aa-tRNA-synt_II"/>
</dbReference>
<dbReference type="AlphaFoldDB" id="A0A832EIV8"/>
<dbReference type="InterPro" id="IPR045864">
    <property type="entry name" value="aa-tRNA-synth_II/BPL/LPL"/>
</dbReference>
<name>A0A832EIV8_9BACT</name>
<dbReference type="InterPro" id="IPR004524">
    <property type="entry name" value="Asp-tRNA-ligase_1"/>
</dbReference>
<dbReference type="GO" id="GO:0050560">
    <property type="term" value="F:aspartate-tRNA(Asn) ligase activity"/>
    <property type="evidence" value="ECO:0007669"/>
    <property type="project" value="UniProtKB-EC"/>
</dbReference>
<dbReference type="PANTHER" id="PTHR22594">
    <property type="entry name" value="ASPARTYL/LYSYL-TRNA SYNTHETASE"/>
    <property type="match status" value="1"/>
</dbReference>
<feature type="binding site" evidence="7">
    <location>
        <position position="502"/>
    </location>
    <ligand>
        <name>L-aspartate</name>
        <dbReference type="ChEBI" id="CHEBI:29991"/>
    </ligand>
</feature>
<reference evidence="9" key="1">
    <citation type="journal article" date="2020" name="mSystems">
        <title>Genome- and Community-Level Interaction Insights into Carbon Utilization and Element Cycling Functions of Hydrothermarchaeota in Hydrothermal Sediment.</title>
        <authorList>
            <person name="Zhou Z."/>
            <person name="Liu Y."/>
            <person name="Xu W."/>
            <person name="Pan J."/>
            <person name="Luo Z.H."/>
            <person name="Li M."/>
        </authorList>
    </citation>
    <scope>NUCLEOTIDE SEQUENCE [LARGE SCALE GENOMIC DNA]</scope>
    <source>
        <strain evidence="9">SpSt-456</strain>
    </source>
</reference>
<evidence type="ECO:0000256" key="2">
    <source>
        <dbReference type="ARBA" id="ARBA00022598"/>
    </source>
</evidence>
<dbReference type="NCBIfam" id="NF001750">
    <property type="entry name" value="PRK00476.1"/>
    <property type="match status" value="1"/>
</dbReference>
<gene>
    <name evidence="7 9" type="primary">aspS</name>
    <name evidence="9" type="ORF">ENS06_05855</name>
</gene>
<dbReference type="InterPro" id="IPR006195">
    <property type="entry name" value="aa-tRNA-synth_II"/>
</dbReference>
<feature type="binding site" evidence="7">
    <location>
        <position position="495"/>
    </location>
    <ligand>
        <name>ATP</name>
        <dbReference type="ChEBI" id="CHEBI:30616"/>
    </ligand>
</feature>
<protein>
    <recommendedName>
        <fullName evidence="7">Aspartate--tRNA(Asp/Asn) ligase</fullName>
        <ecNumber evidence="7">6.1.1.23</ecNumber>
    </recommendedName>
    <alternativeName>
        <fullName evidence="7">Aspartyl-tRNA synthetase</fullName>
        <shortName evidence="7">AspRS</shortName>
    </alternativeName>
    <alternativeName>
        <fullName evidence="7">Non-discriminating aspartyl-tRNA synthetase</fullName>
        <shortName evidence="7">ND-AspRS</shortName>
    </alternativeName>
</protein>
<dbReference type="SUPFAM" id="SSF55681">
    <property type="entry name" value="Class II aaRS and biotin synthetases"/>
    <property type="match status" value="1"/>
</dbReference>
<dbReference type="PANTHER" id="PTHR22594:SF5">
    <property type="entry name" value="ASPARTATE--TRNA LIGASE, MITOCHONDRIAL"/>
    <property type="match status" value="1"/>
</dbReference>
<comment type="catalytic activity">
    <reaction evidence="7">
        <text>tRNA(Asx) + L-aspartate + ATP = L-aspartyl-tRNA(Asx) + AMP + diphosphate</text>
        <dbReference type="Rhea" id="RHEA:18349"/>
        <dbReference type="Rhea" id="RHEA-COMP:9710"/>
        <dbReference type="Rhea" id="RHEA-COMP:9711"/>
        <dbReference type="ChEBI" id="CHEBI:29991"/>
        <dbReference type="ChEBI" id="CHEBI:30616"/>
        <dbReference type="ChEBI" id="CHEBI:33019"/>
        <dbReference type="ChEBI" id="CHEBI:78442"/>
        <dbReference type="ChEBI" id="CHEBI:78516"/>
        <dbReference type="ChEBI" id="CHEBI:456215"/>
        <dbReference type="EC" id="6.1.1.23"/>
    </reaction>
</comment>
<dbReference type="HAMAP" id="MF_00044">
    <property type="entry name" value="Asp_tRNA_synth_type1"/>
    <property type="match status" value="1"/>
</dbReference>
<proteinExistence type="inferred from homology"/>
<dbReference type="InterPro" id="IPR029351">
    <property type="entry name" value="GAD_dom"/>
</dbReference>
<dbReference type="Pfam" id="PF02938">
    <property type="entry name" value="GAD"/>
    <property type="match status" value="1"/>
</dbReference>
<dbReference type="SUPFAM" id="SSF50249">
    <property type="entry name" value="Nucleic acid-binding proteins"/>
    <property type="match status" value="1"/>
</dbReference>
<dbReference type="InterPro" id="IPR047089">
    <property type="entry name" value="Asp-tRNA-ligase_1_N"/>
</dbReference>
<feature type="binding site" evidence="7">
    <location>
        <position position="234"/>
    </location>
    <ligand>
        <name>L-aspartate</name>
        <dbReference type="ChEBI" id="CHEBI:29991"/>
    </ligand>
</feature>
<keyword evidence="2 7" id="KW-0436">Ligase</keyword>
<evidence type="ECO:0000259" key="8">
    <source>
        <dbReference type="PROSITE" id="PS50862"/>
    </source>
</evidence>
<dbReference type="GO" id="GO:0003676">
    <property type="term" value="F:nucleic acid binding"/>
    <property type="evidence" value="ECO:0007669"/>
    <property type="project" value="InterPro"/>
</dbReference>
<comment type="subcellular location">
    <subcellularLocation>
        <location evidence="7">Cytoplasm</location>
    </subcellularLocation>
</comment>
<dbReference type="SUPFAM" id="SSF55261">
    <property type="entry name" value="GAD domain-like"/>
    <property type="match status" value="1"/>
</dbReference>
<evidence type="ECO:0000256" key="6">
    <source>
        <dbReference type="ARBA" id="ARBA00023146"/>
    </source>
</evidence>
<dbReference type="InterPro" id="IPR047090">
    <property type="entry name" value="AspRS_core"/>
</dbReference>
<dbReference type="CDD" id="cd04317">
    <property type="entry name" value="EcAspRS_like_N"/>
    <property type="match status" value="1"/>
</dbReference>
<dbReference type="GO" id="GO:0005524">
    <property type="term" value="F:ATP binding"/>
    <property type="evidence" value="ECO:0007669"/>
    <property type="project" value="UniProtKB-UniRule"/>
</dbReference>
<evidence type="ECO:0000256" key="4">
    <source>
        <dbReference type="ARBA" id="ARBA00022840"/>
    </source>
</evidence>
<dbReference type="Pfam" id="PF00152">
    <property type="entry name" value="tRNA-synt_2"/>
    <property type="match status" value="1"/>
</dbReference>
<dbReference type="PROSITE" id="PS50862">
    <property type="entry name" value="AA_TRNA_LIGASE_II"/>
    <property type="match status" value="1"/>
</dbReference>
<evidence type="ECO:0000256" key="3">
    <source>
        <dbReference type="ARBA" id="ARBA00022741"/>
    </source>
</evidence>
<dbReference type="InterPro" id="IPR004115">
    <property type="entry name" value="GAD-like_sf"/>
</dbReference>
<evidence type="ECO:0000256" key="5">
    <source>
        <dbReference type="ARBA" id="ARBA00022917"/>
    </source>
</evidence>
<feature type="site" description="Important for tRNA non-discrimination" evidence="7">
    <location>
        <position position="44"/>
    </location>
</feature>
<dbReference type="Gene3D" id="3.30.930.10">
    <property type="entry name" value="Bira Bifunctional Protein, Domain 2"/>
    <property type="match status" value="1"/>
</dbReference>
<dbReference type="EMBL" id="DSTK01000016">
    <property type="protein sequence ID" value="HFK96834.1"/>
    <property type="molecule type" value="Genomic_DNA"/>
</dbReference>
<comment type="subunit">
    <text evidence="7">Homodimer.</text>
</comment>
<dbReference type="Gene3D" id="2.40.50.140">
    <property type="entry name" value="Nucleic acid-binding proteins"/>
    <property type="match status" value="1"/>
</dbReference>
<evidence type="ECO:0000256" key="7">
    <source>
        <dbReference type="HAMAP-Rule" id="MF_00044"/>
    </source>
</evidence>
<accession>A0A832EIV8</accession>
<organism evidence="9">
    <name type="scientific">Desulfacinum infernum</name>
    <dbReference type="NCBI Taxonomy" id="35837"/>
    <lineage>
        <taxon>Bacteria</taxon>
        <taxon>Pseudomonadati</taxon>
        <taxon>Thermodesulfobacteriota</taxon>
        <taxon>Syntrophobacteria</taxon>
        <taxon>Syntrophobacterales</taxon>
        <taxon>Syntrophobacteraceae</taxon>
        <taxon>Desulfacinum</taxon>
    </lineage>
</organism>
<sequence>MESPSIVLESLNGWRRTHDCGSLRPEHVGRQVVLMGWVQRRRDHGGLIFVDLRDREGITQIVFDPQADAEAHETAHALRSEYVIAVQGTVRARPEGMANPKLRTGEIEVLVYDLKILNVAKTPPFLVEEETEASESVRLKYRYLDLRRPSMQANLRLRHRAAFLTRNYFAERGFIEVETPVLTKSTPEGARDYLVPSRVNPGKFYALPQSPQLFKQLLMVAGFERYMQIVKCFRDEDLRADRQPEFTQLDLEMSFIDEEDIYPLIEGWIGVLFKDLLGVDLPVPFPRLPYREAMDRYGTDRPDLRFGLELTDCTDIVRGCDFRVFRDALERGGAVKSLRLPDGGRLSRKDLDDLVQYAQEFGAKGMAWAKLQPDGWQSPIAKFLPQSVRDAVTEKMEGRPGDILFFVADQPAVVHETLGNVRTRLAHQMGLVPKGEYRFCWVTHFPLLEWDADEKRYVAVHHPFTSPLEEDMDLLEVDPLKVRSRAYDLVLNGTEIGGGSIRIHREDVQKRIFAALGIGEREAREKFGFLLDALQYGAPPHGGIAFGFDRLVMLMTGASSIRDVIAFPKTQKATCLMSGAPSEPDVSQLLELCIKVEKEGR</sequence>
<comment type="caution">
    <text evidence="9">The sequence shown here is derived from an EMBL/GenBank/DDBJ whole genome shotgun (WGS) entry which is preliminary data.</text>
</comment>
<keyword evidence="5 7" id="KW-0648">Protein biosynthesis</keyword>
<keyword evidence="4 7" id="KW-0067">ATP-binding</keyword>
<keyword evidence="3 7" id="KW-0547">Nucleotide-binding</keyword>
<feature type="binding site" evidence="7">
    <location>
        <begin position="547"/>
        <end position="550"/>
    </location>
    <ligand>
        <name>ATP</name>
        <dbReference type="ChEBI" id="CHEBI:30616"/>
    </ligand>
</feature>
<dbReference type="NCBIfam" id="TIGR00459">
    <property type="entry name" value="aspS_bact"/>
    <property type="match status" value="1"/>
</dbReference>
<dbReference type="GO" id="GO:0005737">
    <property type="term" value="C:cytoplasm"/>
    <property type="evidence" value="ECO:0007669"/>
    <property type="project" value="UniProtKB-SubCell"/>
</dbReference>
<feature type="binding site" evidence="7">
    <location>
        <position position="188"/>
    </location>
    <ligand>
        <name>L-aspartate</name>
        <dbReference type="ChEBI" id="CHEBI:29991"/>
    </ligand>
</feature>
<dbReference type="CDD" id="cd00777">
    <property type="entry name" value="AspRS_core"/>
    <property type="match status" value="1"/>
</dbReference>
<feature type="site" description="Important for tRNA non-discrimination" evidence="7">
    <location>
        <position position="96"/>
    </location>
</feature>
<keyword evidence="6 7" id="KW-0030">Aminoacyl-tRNA synthetase</keyword>
<feature type="binding site" evidence="7">
    <location>
        <position position="243"/>
    </location>
    <ligand>
        <name>ATP</name>
        <dbReference type="ChEBI" id="CHEBI:30616"/>
    </ligand>
</feature>
<feature type="domain" description="Aminoacyl-transfer RNA synthetases class-II family profile" evidence="8">
    <location>
        <begin position="166"/>
        <end position="568"/>
    </location>
</feature>
<feature type="binding site" evidence="7">
    <location>
        <position position="461"/>
    </location>
    <ligand>
        <name>L-aspartate</name>
        <dbReference type="ChEBI" id="CHEBI:29991"/>
    </ligand>
</feature>
<evidence type="ECO:0000313" key="9">
    <source>
        <dbReference type="EMBL" id="HFK96834.1"/>
    </source>
</evidence>
<dbReference type="GO" id="GO:0004815">
    <property type="term" value="F:aspartate-tRNA ligase activity"/>
    <property type="evidence" value="ECO:0007669"/>
    <property type="project" value="UniProtKB-UniRule"/>
</dbReference>
<dbReference type="Pfam" id="PF01336">
    <property type="entry name" value="tRNA_anti-codon"/>
    <property type="match status" value="1"/>
</dbReference>
<dbReference type="InterPro" id="IPR002312">
    <property type="entry name" value="Asp/Asn-tRNA-synth_IIb"/>
</dbReference>
<dbReference type="PRINTS" id="PR01042">
    <property type="entry name" value="TRNASYNTHASP"/>
</dbReference>
<dbReference type="Gene3D" id="3.30.1360.30">
    <property type="entry name" value="GAD-like domain"/>
    <property type="match status" value="1"/>
</dbReference>
<feature type="region of interest" description="Aspartate" evidence="7">
    <location>
        <begin position="212"/>
        <end position="215"/>
    </location>
</feature>
<dbReference type="InterPro" id="IPR004365">
    <property type="entry name" value="NA-bd_OB_tRNA"/>
</dbReference>
<evidence type="ECO:0000256" key="1">
    <source>
        <dbReference type="ARBA" id="ARBA00006303"/>
    </source>
</evidence>
<feature type="binding site" evidence="7">
    <location>
        <begin position="234"/>
        <end position="236"/>
    </location>
    <ligand>
        <name>ATP</name>
        <dbReference type="ChEBI" id="CHEBI:30616"/>
    </ligand>
</feature>
<dbReference type="EC" id="6.1.1.23" evidence="7"/>
<dbReference type="GO" id="GO:0006422">
    <property type="term" value="P:aspartyl-tRNA aminoacylation"/>
    <property type="evidence" value="ECO:0007669"/>
    <property type="project" value="UniProtKB-UniRule"/>
</dbReference>